<keyword evidence="6" id="KW-1185">Reference proteome</keyword>
<feature type="signal peptide" evidence="3">
    <location>
        <begin position="1"/>
        <end position="26"/>
    </location>
</feature>
<name>A0A1H5RYZ7_9SPHI</name>
<sequence length="474" mass="52169">MIVGLKKMALALVGLCVLCISLFSCSKDVEAPVVPENPIDTSLANLKFVSNPKNLNVIMFVPTDNPARADYKPRLSQLMVHFQSWLHDEMKRYGYDKYMGLAKDEATGLVNIIEIKGAGTQADYPYEASVSANKIIKEIESFRTANPQLFSSDKHYLILLPERTSGDTGQPFYGYGKYCFALDNAFMSVNHIPNPNSNYLGGMLHELGHGLNLPHNRAKYVSEEPTLGTSLMGSGNVSFSKGKPTFLTEVDAAILNVNEVFQSTSSSELAYESPTFTLDPKFEIDNANQRLNISGSFTSDKEVSDILVYLDPNVNNEGVGVNRDYNAVAWRFNPGTNNTLAGAIDLKELFYKGNTPYDLKIKLLLKNGANTTTDFGFQYVNDELTSFGNVVFTYSNASYAGVKGQLDIGEYTKADLLDKGIEDNSISSIKIGHDVKVTLYDGDHFSGNSLVLTASSTYLSTFNDKVSSMKVEKK</sequence>
<gene>
    <name evidence="5" type="ORF">SAMN05421877_101111</name>
</gene>
<dbReference type="PROSITE" id="PS51257">
    <property type="entry name" value="PROKAR_LIPOPROTEIN"/>
    <property type="match status" value="1"/>
</dbReference>
<feature type="chain" id="PRO_5009283473" description="Beta/gamma crystallin 'Greek key' domain-containing protein" evidence="3">
    <location>
        <begin position="27"/>
        <end position="474"/>
    </location>
</feature>
<comment type="similarity">
    <text evidence="1">Belongs to the beta/gamma-crystallin family.</text>
</comment>
<dbReference type="AlphaFoldDB" id="A0A1H5RYZ7"/>
<evidence type="ECO:0000256" key="2">
    <source>
        <dbReference type="ARBA" id="ARBA00022737"/>
    </source>
</evidence>
<feature type="domain" description="Beta/gamma crystallin 'Greek key'" evidence="4">
    <location>
        <begin position="435"/>
        <end position="473"/>
    </location>
</feature>
<dbReference type="Proteomes" id="UP000236731">
    <property type="component" value="Unassembled WGS sequence"/>
</dbReference>
<evidence type="ECO:0000256" key="1">
    <source>
        <dbReference type="ARBA" id="ARBA00009646"/>
    </source>
</evidence>
<dbReference type="Gene3D" id="2.60.20.10">
    <property type="entry name" value="Crystallins"/>
    <property type="match status" value="1"/>
</dbReference>
<dbReference type="SUPFAM" id="SSF55486">
    <property type="entry name" value="Metalloproteases ('zincins'), catalytic domain"/>
    <property type="match status" value="1"/>
</dbReference>
<protein>
    <recommendedName>
        <fullName evidence="4">Beta/gamma crystallin 'Greek key' domain-containing protein</fullName>
    </recommendedName>
</protein>
<dbReference type="InterPro" id="IPR001064">
    <property type="entry name" value="Beta/gamma_crystallin"/>
</dbReference>
<evidence type="ECO:0000259" key="4">
    <source>
        <dbReference type="PROSITE" id="PS50915"/>
    </source>
</evidence>
<dbReference type="OrthoDB" id="3965347at2"/>
<keyword evidence="3" id="KW-0732">Signal</keyword>
<dbReference type="InterPro" id="IPR011024">
    <property type="entry name" value="G_crystallin-like"/>
</dbReference>
<dbReference type="EMBL" id="FNUT01000001">
    <property type="protein sequence ID" value="SEF43440.1"/>
    <property type="molecule type" value="Genomic_DNA"/>
</dbReference>
<proteinExistence type="inferred from homology"/>
<dbReference type="RefSeq" id="WP_103904785.1">
    <property type="nucleotide sequence ID" value="NZ_CP049246.1"/>
</dbReference>
<accession>A0A1H5RYZ7</accession>
<reference evidence="6" key="1">
    <citation type="submission" date="2016-10" db="EMBL/GenBank/DDBJ databases">
        <authorList>
            <person name="Varghese N."/>
            <person name="Submissions S."/>
        </authorList>
    </citation>
    <scope>NUCLEOTIDE SEQUENCE [LARGE SCALE GENOMIC DNA]</scope>
    <source>
        <strain evidence="6">DSM 22361</strain>
    </source>
</reference>
<evidence type="ECO:0000256" key="3">
    <source>
        <dbReference type="SAM" id="SignalP"/>
    </source>
</evidence>
<organism evidence="5 6">
    <name type="scientific">Sphingobacterium lactis</name>
    <dbReference type="NCBI Taxonomy" id="797291"/>
    <lineage>
        <taxon>Bacteria</taxon>
        <taxon>Pseudomonadati</taxon>
        <taxon>Bacteroidota</taxon>
        <taxon>Sphingobacteriia</taxon>
        <taxon>Sphingobacteriales</taxon>
        <taxon>Sphingobacteriaceae</taxon>
        <taxon>Sphingobacterium</taxon>
    </lineage>
</organism>
<evidence type="ECO:0000313" key="6">
    <source>
        <dbReference type="Proteomes" id="UP000236731"/>
    </source>
</evidence>
<dbReference type="SUPFAM" id="SSF49695">
    <property type="entry name" value="gamma-Crystallin-like"/>
    <property type="match status" value="1"/>
</dbReference>
<dbReference type="PROSITE" id="PS50915">
    <property type="entry name" value="CRYSTALLIN_BETA_GAMMA"/>
    <property type="match status" value="1"/>
</dbReference>
<keyword evidence="2" id="KW-0677">Repeat</keyword>
<evidence type="ECO:0000313" key="5">
    <source>
        <dbReference type="EMBL" id="SEF43440.1"/>
    </source>
</evidence>